<evidence type="ECO:0000313" key="1">
    <source>
        <dbReference type="EMBL" id="SES76979.1"/>
    </source>
</evidence>
<dbReference type="Proteomes" id="UP000242642">
    <property type="component" value="Unassembled WGS sequence"/>
</dbReference>
<proteinExistence type="predicted"/>
<reference evidence="2" key="1">
    <citation type="submission" date="2016-10" db="EMBL/GenBank/DDBJ databases">
        <authorList>
            <person name="Varghese N."/>
            <person name="Submissions S."/>
        </authorList>
    </citation>
    <scope>NUCLEOTIDE SEQUENCE [LARGE SCALE GENOMIC DNA]</scope>
    <source>
        <strain evidence="2">DSM 18579</strain>
    </source>
</reference>
<dbReference type="SUPFAM" id="SSF49373">
    <property type="entry name" value="Invasin/intimin cell-adhesion fragments"/>
    <property type="match status" value="1"/>
</dbReference>
<accession>A0A1H9Z5Z4</accession>
<dbReference type="OrthoDB" id="7065811at2"/>
<keyword evidence="2" id="KW-1185">Reference proteome</keyword>
<dbReference type="InterPro" id="IPR008964">
    <property type="entry name" value="Invasin/intimin_cell_adhesion"/>
</dbReference>
<organism evidence="1 2">
    <name type="scientific">Thorsellia anophelis DSM 18579</name>
    <dbReference type="NCBI Taxonomy" id="1123402"/>
    <lineage>
        <taxon>Bacteria</taxon>
        <taxon>Pseudomonadati</taxon>
        <taxon>Pseudomonadota</taxon>
        <taxon>Gammaproteobacteria</taxon>
        <taxon>Enterobacterales</taxon>
        <taxon>Thorselliaceae</taxon>
        <taxon>Thorsellia</taxon>
    </lineage>
</organism>
<dbReference type="STRING" id="1123402.SAMN02583745_00439"/>
<gene>
    <name evidence="1" type="ORF">SAMN02583745_00439</name>
</gene>
<dbReference type="EMBL" id="FOHV01000003">
    <property type="protein sequence ID" value="SES76979.1"/>
    <property type="molecule type" value="Genomic_DNA"/>
</dbReference>
<dbReference type="Gene3D" id="2.60.40.1080">
    <property type="match status" value="1"/>
</dbReference>
<evidence type="ECO:0000313" key="2">
    <source>
        <dbReference type="Proteomes" id="UP000242642"/>
    </source>
</evidence>
<protein>
    <submittedName>
        <fullName evidence="1">Uncharacterized protein</fullName>
    </submittedName>
</protein>
<sequence length="2507" mass="269874">MKIVHLAKTAIITLIGNGIQFPEKHSKIKLLYGFLTIILATASCMHMVNAEVISSKDAPEIHGNKPVLTEDSIPYLLMPYDIGEVTKTNSEIPYSVAPNQVTISQNTDGMMIFDLDIDKPAEENAIIVNTDHPGSVIRWLNNGIALSAEQLQQPFAVSFPNGSNLTIEAHANVDLKTATGLFDFNNVMVSNTFEVTTPSYKRVIATQINPFEYAVNQTGDAFPTTGFVGATFQLVMDKPENNINYTFTVPESMQDYIAIDENGIVTFIKEFPLRTGPVTLHAEPKDGRGIAFDYTFEIKEWFINKGLGQTSDWSEAITWCTNPARGENYSLPPSAIVTNGSDTRGISSLVNEWGDISQYPLSPAWHTADGWAIDLRSDDNDRATFSLENGSVGIANGNTLEEQGSLKGVTCSRKMDSTEPREPDFKARPEIQNLKIDGQLIIGGQLDATYDFLPNGLAGKDASRYLWGAINTTAGQVKWSTFYSNDTHRIKSPILSSEDINQIYEISVLARNSAGIQAITPLTATTVALREAQKPIIKPIGIISSFEALTTATGSYQIEFGKDAIGNNLIDASEYRWVDIDGGELTAWRAMNAIANNFYTPYFILPEAQLGRKVRLAFQPITKGGLKGDQVFITSYDVVWKKPQIENLVIASGIYAPGNSLIAEYDYIDNFAGADGSLLLWGQEGTTADIIGKDFTQASGKTKANGGHISPPLTLADINTVYEVSALPETFVTLRRGTIVTTKSTDERNNITPLAPPTIENLKIETVFTNSESSLIGEYIYVPSNSVNNGDNSTWQWYTSEYESSDKEIISPRTNAFGTISTSGSVPAIILNDNDINRVIKLGMIPRDLAGITNDEVVASIPKFTRPSIENLVILPSFYLEGETTSATYTFNRGSFTQSAENGSVYSWEDKASETIRGTDGTVTTENSGNIPGFLLTRAMIGETHVLKVYPKNASNITGAEVRAESGAALGLPVITNLTIKSEYAGTYTKLSATYNYNFDAATDRSTWIWTNKTDATRNPVGVNVTGTVNVAQDSSSGVIPGFVVKPENVGDIYTLTVTPTHVNGAVNYLGKVAANSILPMKPSVKNIAIAPSNYYVGANVSASYQFDRGSWVSSAESESTYTWRVKGTTIERGVDGSISTANSGKVPGFKITAQMAGEIHTLSITPRNTAGVIGLTVTKDSATIPLPSNPKVSNINFIGGGSFFSTLSASYVYLEGNFLTGSQDISSYVFYRMDNPDEIWAQGTISNSGIIPGIVLNNPATPGVVLKLSITAKNSLGMTGNTEEASFTANWPAPDLTNLKINGNIASGQKITGSYTYQPNAWPVANAMDVTNYTWTTNRGVIDQDIVRSSGVIPEFTIQPIDAGGVIHLDAKACNIYICNSTIKRATSSTIPLVLPSVSNLKINGKLAVNEILTGTYQWNSGTRTDLADFSSYRWYVDGYNYVVPETNISISEQSGSFWVQPDFAGRTIQMGVFARNAGNLTPNTWLDVSTTVPITSPSATLSPLAYDNVKNEVSTTYIFKPGNSAAQESGSTYRWVVDGIGEISRGNITVNGIVPPATIKATHIGRTIRVYLTVKDTRGQVGNEISMTAAVNDLIVDDTTIDGFVLPSVNNLKINGLLAANQTLAGSYTWNPGSRTDIADKSLYRWSVEGFGFVVPNTEILLSGQSGSLVIQPDYVGRTILMGVYAKNAREMSPNIWQDIVTLVPITPPSATTPQLTYDDVNNVISATYTFKAGNSAAAELGSTYRWGIDGQGEIASGNIGVSGFIPGVSITASNIGQVIRTYLVVKDRRGQVGAEVTNSSTVNALIGDDTTIPGFVLPSVSNLKINGALAVGQTLTGTYSWNPGSRTDIADASLYRWWVDNYGYVITDTQITYSQQSGSLFIQPDYVGRTIRMEVYARNARNMTPDTWLQVSTLVPITPPSASQPQFAYDAANNLLNATYTFNKGNSGAAETGSTYRWVVDGIGEITNGNVGVSGTVPGLPMNASYIGRLVDVYVVVKDARGQVGTQVTNRTSINNQIGDDTTIPGFVLPSVSNLKINGALTVGQNLTGTYSWSPGSRTDIADSSLYRWSVTGYGYVIGDTNISTSGQSGSMSIQPDYAGRTITMGVYARNARNMTPNVWREVSVDVPITAPSATTPLINLEKTNWTIGATYFFIPGNSQATETGSTYEWLINGSSIQSGTITQAGQLPRFAANVSYIGKTITARIIVRDTRGLASPLISSSVAYNDLAGTDPNMPGNILPSVSNLKINGNVAVGQTVSGSYTWNPGTRTDAGDYSMAHWYVGSELRATFDPVPATQNAGTYTIKPEDAGKTLMFYVFARNTFLHAPGTWVPSASVNVPIQNFKIDGLDGGSLSWGEYGNAWDNSASASLVLVFKPDGKWGTLVNGSVSSFQGDGMYTEYGVWLPTGKNAGEFEINASVISIVDTNYGDNSGGHTVSDDWYNLGASNVALLGVFADAYTREPGSASAAYTVVAKISVRDSTSKYILSENIVSIFVSADAPNDYN</sequence>
<dbReference type="RefSeq" id="WP_093317448.1">
    <property type="nucleotide sequence ID" value="NZ_FOHV01000003.1"/>
</dbReference>
<name>A0A1H9Z5Z4_9GAMM</name>